<organism evidence="5 6">
    <name type="scientific">Tichowtungia aerotolerans</name>
    <dbReference type="NCBI Taxonomy" id="2697043"/>
    <lineage>
        <taxon>Bacteria</taxon>
        <taxon>Pseudomonadati</taxon>
        <taxon>Kiritimatiellota</taxon>
        <taxon>Tichowtungiia</taxon>
        <taxon>Tichowtungiales</taxon>
        <taxon>Tichowtungiaceae</taxon>
        <taxon>Tichowtungia</taxon>
    </lineage>
</organism>
<keyword evidence="3" id="KW-0804">Transcription</keyword>
<dbReference type="Pfam" id="PF12833">
    <property type="entry name" value="HTH_18"/>
    <property type="match status" value="1"/>
</dbReference>
<feature type="domain" description="HTH araC/xylS-type" evidence="4">
    <location>
        <begin position="181"/>
        <end position="279"/>
    </location>
</feature>
<dbReference type="InterPro" id="IPR009057">
    <property type="entry name" value="Homeodomain-like_sf"/>
</dbReference>
<dbReference type="InterPro" id="IPR018062">
    <property type="entry name" value="HTH_AraC-typ_CS"/>
</dbReference>
<reference evidence="5 6" key="1">
    <citation type="submission" date="2020-01" db="EMBL/GenBank/DDBJ databases">
        <title>Ponticoccus aerotolerans gen. nov., sp. nov., an anaerobic bacterium and proposal of Ponticoccusceae fam. nov., Ponticoccusles ord. nov. and Ponticoccuse classis nov. in the phylum Kiritimatiellaeota.</title>
        <authorList>
            <person name="Zhou L.Y."/>
            <person name="Du Z.J."/>
        </authorList>
    </citation>
    <scope>NUCLEOTIDE SEQUENCE [LARGE SCALE GENOMIC DNA]</scope>
    <source>
        <strain evidence="5 6">S-5007</strain>
    </source>
</reference>
<dbReference type="PANTHER" id="PTHR43280">
    <property type="entry name" value="ARAC-FAMILY TRANSCRIPTIONAL REGULATOR"/>
    <property type="match status" value="1"/>
</dbReference>
<proteinExistence type="predicted"/>
<dbReference type="InterPro" id="IPR003313">
    <property type="entry name" value="AraC-bd"/>
</dbReference>
<gene>
    <name evidence="5" type="ORF">GT409_11380</name>
</gene>
<evidence type="ECO:0000313" key="6">
    <source>
        <dbReference type="Proteomes" id="UP000464954"/>
    </source>
</evidence>
<accession>A0A6P1MAA6</accession>
<keyword evidence="1" id="KW-0805">Transcription regulation</keyword>
<dbReference type="SUPFAM" id="SSF51215">
    <property type="entry name" value="Regulatory protein AraC"/>
    <property type="match status" value="1"/>
</dbReference>
<dbReference type="GO" id="GO:0043565">
    <property type="term" value="F:sequence-specific DNA binding"/>
    <property type="evidence" value="ECO:0007669"/>
    <property type="project" value="InterPro"/>
</dbReference>
<dbReference type="PROSITE" id="PS01124">
    <property type="entry name" value="HTH_ARAC_FAMILY_2"/>
    <property type="match status" value="1"/>
</dbReference>
<name>A0A6P1MAA6_9BACT</name>
<evidence type="ECO:0000313" key="5">
    <source>
        <dbReference type="EMBL" id="QHI70023.1"/>
    </source>
</evidence>
<dbReference type="PROSITE" id="PS00041">
    <property type="entry name" value="HTH_ARAC_FAMILY_1"/>
    <property type="match status" value="1"/>
</dbReference>
<dbReference type="InterPro" id="IPR018060">
    <property type="entry name" value="HTH_AraC"/>
</dbReference>
<dbReference type="SUPFAM" id="SSF46689">
    <property type="entry name" value="Homeodomain-like"/>
    <property type="match status" value="1"/>
</dbReference>
<dbReference type="PANTHER" id="PTHR43280:SF2">
    <property type="entry name" value="HTH-TYPE TRANSCRIPTIONAL REGULATOR EXSA"/>
    <property type="match status" value="1"/>
</dbReference>
<dbReference type="Gene3D" id="1.10.10.60">
    <property type="entry name" value="Homeodomain-like"/>
    <property type="match status" value="1"/>
</dbReference>
<dbReference type="SMART" id="SM00342">
    <property type="entry name" value="HTH_ARAC"/>
    <property type="match status" value="1"/>
</dbReference>
<protein>
    <submittedName>
        <fullName evidence="5">Helix-turn-helix domain-containing protein</fullName>
    </submittedName>
</protein>
<evidence type="ECO:0000259" key="4">
    <source>
        <dbReference type="PROSITE" id="PS01124"/>
    </source>
</evidence>
<dbReference type="EMBL" id="CP047593">
    <property type="protein sequence ID" value="QHI70023.1"/>
    <property type="molecule type" value="Genomic_DNA"/>
</dbReference>
<evidence type="ECO:0000256" key="2">
    <source>
        <dbReference type="ARBA" id="ARBA00023125"/>
    </source>
</evidence>
<keyword evidence="6" id="KW-1185">Reference proteome</keyword>
<evidence type="ECO:0000256" key="1">
    <source>
        <dbReference type="ARBA" id="ARBA00023015"/>
    </source>
</evidence>
<dbReference type="GO" id="GO:0003700">
    <property type="term" value="F:DNA-binding transcription factor activity"/>
    <property type="evidence" value="ECO:0007669"/>
    <property type="project" value="InterPro"/>
</dbReference>
<dbReference type="AlphaFoldDB" id="A0A6P1MAA6"/>
<dbReference type="InterPro" id="IPR037923">
    <property type="entry name" value="HTH-like"/>
</dbReference>
<evidence type="ECO:0000256" key="3">
    <source>
        <dbReference type="ARBA" id="ARBA00023163"/>
    </source>
</evidence>
<dbReference type="Proteomes" id="UP000464954">
    <property type="component" value="Chromosome"/>
</dbReference>
<keyword evidence="2" id="KW-0238">DNA-binding</keyword>
<dbReference type="KEGG" id="taer:GT409_11380"/>
<sequence>MKRTVNIEYRKYESINFDLDNDRHDPNLIYHFTRQTRGPVMNIRTVDNMGYTLGIVRKGEAVFRKENQTRHLEYGSIFFTQHNDWYRLYKTDQEEIELTLIMFDPSIESRWAQLLGPLLTLDPDHPAQIIGITDLVFNQLRQIPENRIKRANRFALFLLQMIADEATLHTKDSSPEKQIYQKCLKYIQSHCATMNSVDEAPPACGISRCRLFELFRKYNGKTPRSYLEQLKIETAQEYLLSTNWSIEDVAEKMNYGNASTFSKAFSRITGMPPRQWRKNHSIPQ</sequence>
<dbReference type="RefSeq" id="WP_160629202.1">
    <property type="nucleotide sequence ID" value="NZ_CP047593.1"/>
</dbReference>
<dbReference type="Pfam" id="PF02311">
    <property type="entry name" value="AraC_binding"/>
    <property type="match status" value="1"/>
</dbReference>